<keyword evidence="9" id="KW-0472">Membrane</keyword>
<evidence type="ECO:0000313" key="13">
    <source>
        <dbReference type="Proteomes" id="UP000316298"/>
    </source>
</evidence>
<comment type="caution">
    <text evidence="12">The sequence shown here is derived from an EMBL/GenBank/DDBJ whole genome shotgun (WGS) entry which is preliminary data.</text>
</comment>
<comment type="catalytic activity">
    <reaction evidence="1">
        <text>ATP + protein L-histidine = ADP + protein N-phospho-L-histidine.</text>
        <dbReference type="EC" id="2.7.13.3"/>
    </reaction>
</comment>
<dbReference type="Gene3D" id="1.20.5.1930">
    <property type="match status" value="1"/>
</dbReference>
<keyword evidence="6 12" id="KW-0418">Kinase</keyword>
<dbReference type="InterPro" id="IPR036890">
    <property type="entry name" value="HATPase_C_sf"/>
</dbReference>
<evidence type="ECO:0000256" key="8">
    <source>
        <dbReference type="ARBA" id="ARBA00023012"/>
    </source>
</evidence>
<protein>
    <recommendedName>
        <fullName evidence="2">histidine kinase</fullName>
        <ecNumber evidence="2">2.7.13.3</ecNumber>
    </recommendedName>
</protein>
<dbReference type="AlphaFoldDB" id="A0A542DUK2"/>
<sequence>MARTSTEIPISGISRLADDARRERTYFRVMDFSRLRANGRRVDVVVAAALAVVAVVQLVALAPADAGFAVPLALAVCAGVGLRRSRPFWVGVGAQTLMAAGGWLGITRYAGPLTVAWFCALYGLAVWTSDKQFAIGTAYFVITDLVPWHDPDQAVPFAVGGALVMWLLRLTIRSRDLRLDVAQREYELAAREARLDERIQIARDLHDVVAHHVSAIVVQAASEGRRLEPGETRDVLELIEQVGRSALDDMRRMVAVLRSDGTGSLEPQPGIEDIPLLVQQVTSAGLSVGYGVTGRVRPLPLMVQLAAYRTVQEALTNALKHAGPAQATVSVHYGERTLAVSVADDGLGDGDASLPGGHGLKGLAERIESCGGRLTHGPVPPPRRGFAVSAEIPVGDG</sequence>
<evidence type="ECO:0000259" key="10">
    <source>
        <dbReference type="Pfam" id="PF02518"/>
    </source>
</evidence>
<dbReference type="PANTHER" id="PTHR24421:SF10">
    <property type="entry name" value="NITRATE_NITRITE SENSOR PROTEIN NARQ"/>
    <property type="match status" value="1"/>
</dbReference>
<keyword evidence="9" id="KW-0812">Transmembrane</keyword>
<proteinExistence type="predicted"/>
<keyword evidence="7" id="KW-0067">ATP-binding</keyword>
<dbReference type="InterPro" id="IPR011712">
    <property type="entry name" value="Sig_transdc_His_kin_sub3_dim/P"/>
</dbReference>
<feature type="domain" description="Signal transduction histidine kinase subgroup 3 dimerisation and phosphoacceptor" evidence="11">
    <location>
        <begin position="197"/>
        <end position="260"/>
    </location>
</feature>
<evidence type="ECO:0000256" key="4">
    <source>
        <dbReference type="ARBA" id="ARBA00022679"/>
    </source>
</evidence>
<evidence type="ECO:0000313" key="12">
    <source>
        <dbReference type="EMBL" id="TQJ06773.1"/>
    </source>
</evidence>
<keyword evidence="4" id="KW-0808">Transferase</keyword>
<dbReference type="SUPFAM" id="SSF55874">
    <property type="entry name" value="ATPase domain of HSP90 chaperone/DNA topoisomerase II/histidine kinase"/>
    <property type="match status" value="1"/>
</dbReference>
<dbReference type="Proteomes" id="UP000316298">
    <property type="component" value="Unassembled WGS sequence"/>
</dbReference>
<evidence type="ECO:0000256" key="1">
    <source>
        <dbReference type="ARBA" id="ARBA00000085"/>
    </source>
</evidence>
<dbReference type="OrthoDB" id="227596at2"/>
<evidence type="ECO:0000256" key="5">
    <source>
        <dbReference type="ARBA" id="ARBA00022741"/>
    </source>
</evidence>
<gene>
    <name evidence="12" type="ORF">FB475_6445</name>
</gene>
<accession>A0A542DUK2</accession>
<dbReference type="CDD" id="cd16917">
    <property type="entry name" value="HATPase_UhpB-NarQ-NarX-like"/>
    <property type="match status" value="1"/>
</dbReference>
<feature type="transmembrane region" description="Helical" evidence="9">
    <location>
        <begin position="42"/>
        <end position="60"/>
    </location>
</feature>
<evidence type="ECO:0000256" key="9">
    <source>
        <dbReference type="SAM" id="Phobius"/>
    </source>
</evidence>
<feature type="domain" description="Histidine kinase/HSP90-like ATPase" evidence="10">
    <location>
        <begin position="304"/>
        <end position="394"/>
    </location>
</feature>
<dbReference type="Pfam" id="PF07730">
    <property type="entry name" value="HisKA_3"/>
    <property type="match status" value="1"/>
</dbReference>
<feature type="transmembrane region" description="Helical" evidence="9">
    <location>
        <begin position="154"/>
        <end position="172"/>
    </location>
</feature>
<evidence type="ECO:0000259" key="11">
    <source>
        <dbReference type="Pfam" id="PF07730"/>
    </source>
</evidence>
<evidence type="ECO:0000256" key="3">
    <source>
        <dbReference type="ARBA" id="ARBA00022553"/>
    </source>
</evidence>
<keyword evidence="3" id="KW-0597">Phosphoprotein</keyword>
<dbReference type="GO" id="GO:0046983">
    <property type="term" value="F:protein dimerization activity"/>
    <property type="evidence" value="ECO:0007669"/>
    <property type="project" value="InterPro"/>
</dbReference>
<dbReference type="EC" id="2.7.13.3" evidence="2"/>
<dbReference type="RefSeq" id="WP_141861250.1">
    <property type="nucleotide sequence ID" value="NZ_VFMM01000003.1"/>
</dbReference>
<evidence type="ECO:0000256" key="6">
    <source>
        <dbReference type="ARBA" id="ARBA00022777"/>
    </source>
</evidence>
<keyword evidence="8" id="KW-0902">Two-component regulatory system</keyword>
<dbReference type="GO" id="GO:0005524">
    <property type="term" value="F:ATP binding"/>
    <property type="evidence" value="ECO:0007669"/>
    <property type="project" value="UniProtKB-KW"/>
</dbReference>
<dbReference type="Gene3D" id="3.30.565.10">
    <property type="entry name" value="Histidine kinase-like ATPase, C-terminal domain"/>
    <property type="match status" value="1"/>
</dbReference>
<keyword evidence="5" id="KW-0547">Nucleotide-binding</keyword>
<dbReference type="Pfam" id="PF02518">
    <property type="entry name" value="HATPase_c"/>
    <property type="match status" value="1"/>
</dbReference>
<feature type="transmembrane region" description="Helical" evidence="9">
    <location>
        <begin position="66"/>
        <end position="82"/>
    </location>
</feature>
<keyword evidence="9" id="KW-1133">Transmembrane helix</keyword>
<keyword evidence="13" id="KW-1185">Reference proteome</keyword>
<dbReference type="InterPro" id="IPR050482">
    <property type="entry name" value="Sensor_HK_TwoCompSys"/>
</dbReference>
<dbReference type="GO" id="GO:0016020">
    <property type="term" value="C:membrane"/>
    <property type="evidence" value="ECO:0007669"/>
    <property type="project" value="InterPro"/>
</dbReference>
<dbReference type="GO" id="GO:0000155">
    <property type="term" value="F:phosphorelay sensor kinase activity"/>
    <property type="evidence" value="ECO:0007669"/>
    <property type="project" value="InterPro"/>
</dbReference>
<evidence type="ECO:0000256" key="2">
    <source>
        <dbReference type="ARBA" id="ARBA00012438"/>
    </source>
</evidence>
<dbReference type="PANTHER" id="PTHR24421">
    <property type="entry name" value="NITRATE/NITRITE SENSOR PROTEIN NARX-RELATED"/>
    <property type="match status" value="1"/>
</dbReference>
<reference evidence="12 13" key="1">
    <citation type="submission" date="2019-06" db="EMBL/GenBank/DDBJ databases">
        <title>Sequencing the genomes of 1000 actinobacteria strains.</title>
        <authorList>
            <person name="Klenk H.-P."/>
        </authorList>
    </citation>
    <scope>NUCLEOTIDE SEQUENCE [LARGE SCALE GENOMIC DNA]</scope>
    <source>
        <strain evidence="12 13">DSM 17305</strain>
    </source>
</reference>
<dbReference type="EMBL" id="VFMM01000003">
    <property type="protein sequence ID" value="TQJ06773.1"/>
    <property type="molecule type" value="Genomic_DNA"/>
</dbReference>
<organism evidence="12 13">
    <name type="scientific">Kribbella jejuensis</name>
    <dbReference type="NCBI Taxonomy" id="236068"/>
    <lineage>
        <taxon>Bacteria</taxon>
        <taxon>Bacillati</taxon>
        <taxon>Actinomycetota</taxon>
        <taxon>Actinomycetes</taxon>
        <taxon>Propionibacteriales</taxon>
        <taxon>Kribbellaceae</taxon>
        <taxon>Kribbella</taxon>
    </lineage>
</organism>
<evidence type="ECO:0000256" key="7">
    <source>
        <dbReference type="ARBA" id="ARBA00022840"/>
    </source>
</evidence>
<dbReference type="InterPro" id="IPR003594">
    <property type="entry name" value="HATPase_dom"/>
</dbReference>
<name>A0A542DUK2_9ACTN</name>